<evidence type="ECO:0000259" key="8">
    <source>
        <dbReference type="Pfam" id="PF00441"/>
    </source>
</evidence>
<keyword evidence="4 7" id="KW-0274">FAD</keyword>
<comment type="catalytic activity">
    <reaction evidence="6">
        <text>a 2,3-saturated acyl-CoA + A = a 2,3-dehydroacyl-CoA + AH2</text>
        <dbReference type="Rhea" id="RHEA:48608"/>
        <dbReference type="ChEBI" id="CHEBI:13193"/>
        <dbReference type="ChEBI" id="CHEBI:17499"/>
        <dbReference type="ChEBI" id="CHEBI:60015"/>
        <dbReference type="ChEBI" id="CHEBI:65111"/>
    </reaction>
</comment>
<evidence type="ECO:0000313" key="12">
    <source>
        <dbReference type="Proteomes" id="UP000662873"/>
    </source>
</evidence>
<dbReference type="FunFam" id="1.20.140.10:FF:000019">
    <property type="entry name" value="Acyl-CoA dehydrogenase"/>
    <property type="match status" value="1"/>
</dbReference>
<feature type="domain" description="Acyl-CoA dehydrogenase/oxidase C-terminal" evidence="8">
    <location>
        <begin position="260"/>
        <end position="424"/>
    </location>
</feature>
<dbReference type="InterPro" id="IPR037069">
    <property type="entry name" value="AcylCoA_DH/ox_N_sf"/>
</dbReference>
<dbReference type="Pfam" id="PF02770">
    <property type="entry name" value="Acyl-CoA_dh_M"/>
    <property type="match status" value="1"/>
</dbReference>
<dbReference type="PANTHER" id="PTHR43884">
    <property type="entry name" value="ACYL-COA DEHYDROGENASE"/>
    <property type="match status" value="1"/>
</dbReference>
<evidence type="ECO:0000259" key="9">
    <source>
        <dbReference type="Pfam" id="PF02770"/>
    </source>
</evidence>
<evidence type="ECO:0000256" key="1">
    <source>
        <dbReference type="ARBA" id="ARBA00001974"/>
    </source>
</evidence>
<dbReference type="InterPro" id="IPR013786">
    <property type="entry name" value="AcylCoA_DH/ox_N"/>
</dbReference>
<dbReference type="Gene3D" id="1.10.540.10">
    <property type="entry name" value="Acyl-CoA dehydrogenase/oxidase, N-terminal domain"/>
    <property type="match status" value="1"/>
</dbReference>
<evidence type="ECO:0000259" key="10">
    <source>
        <dbReference type="Pfam" id="PF02771"/>
    </source>
</evidence>
<dbReference type="SUPFAM" id="SSF47203">
    <property type="entry name" value="Acyl-CoA dehydrogenase C-terminal domain-like"/>
    <property type="match status" value="1"/>
</dbReference>
<dbReference type="PANTHER" id="PTHR43884:SF12">
    <property type="entry name" value="ISOVALERYL-COA DEHYDROGENASE, MITOCHONDRIAL-RELATED"/>
    <property type="match status" value="1"/>
</dbReference>
<evidence type="ECO:0000256" key="5">
    <source>
        <dbReference type="ARBA" id="ARBA00023002"/>
    </source>
</evidence>
<gene>
    <name evidence="11" type="ORF">NPRO_16450</name>
</gene>
<dbReference type="AlphaFoldDB" id="A0A809R978"/>
<dbReference type="InterPro" id="IPR036250">
    <property type="entry name" value="AcylCo_DH-like_C"/>
</dbReference>
<feature type="domain" description="Acyl-CoA dehydrogenase/oxidase N-terminal" evidence="10">
    <location>
        <begin position="42"/>
        <end position="153"/>
    </location>
</feature>
<evidence type="ECO:0000256" key="6">
    <source>
        <dbReference type="ARBA" id="ARBA00052546"/>
    </source>
</evidence>
<evidence type="ECO:0000256" key="7">
    <source>
        <dbReference type="RuleBase" id="RU362125"/>
    </source>
</evidence>
<keyword evidence="5 7" id="KW-0560">Oxidoreductase</keyword>
<dbReference type="Pfam" id="PF00441">
    <property type="entry name" value="Acyl-CoA_dh_1"/>
    <property type="match status" value="1"/>
</dbReference>
<evidence type="ECO:0000313" key="11">
    <source>
        <dbReference type="EMBL" id="BBO24050.1"/>
    </source>
</evidence>
<comment type="cofactor">
    <cofactor evidence="1 7">
        <name>FAD</name>
        <dbReference type="ChEBI" id="CHEBI:57692"/>
    </cofactor>
</comment>
<evidence type="ECO:0000256" key="3">
    <source>
        <dbReference type="ARBA" id="ARBA00022630"/>
    </source>
</evidence>
<protein>
    <submittedName>
        <fullName evidence="11">Acyl-CoA dehydrogenase</fullName>
    </submittedName>
</protein>
<dbReference type="InterPro" id="IPR009100">
    <property type="entry name" value="AcylCoA_DH/oxidase_NM_dom_sf"/>
</dbReference>
<feature type="domain" description="Acyl-CoA oxidase/dehydrogenase middle" evidence="9">
    <location>
        <begin position="157"/>
        <end position="248"/>
    </location>
</feature>
<accession>A0A809R978</accession>
<keyword evidence="3 7" id="KW-0285">Flavoprotein</keyword>
<reference evidence="11" key="1">
    <citation type="journal article" name="DNA Res.">
        <title>The physiological potential of anammox bacteria as revealed by their core genome structure.</title>
        <authorList>
            <person name="Okubo T."/>
            <person name="Toyoda A."/>
            <person name="Fukuhara K."/>
            <person name="Uchiyama I."/>
            <person name="Harigaya Y."/>
            <person name="Kuroiwa M."/>
            <person name="Suzuki T."/>
            <person name="Murakami Y."/>
            <person name="Suwa Y."/>
            <person name="Takami H."/>
        </authorList>
    </citation>
    <scope>NUCLEOTIDE SEQUENCE</scope>
    <source>
        <strain evidence="11">317325-2</strain>
    </source>
</reference>
<dbReference type="FunFam" id="1.10.540.10:FF:000001">
    <property type="entry name" value="Very long-chain-specific acyl-CoA dehydrogenase, mitochondrial"/>
    <property type="match status" value="1"/>
</dbReference>
<dbReference type="InterPro" id="IPR046373">
    <property type="entry name" value="Acyl-CoA_Oxase/DH_mid-dom_sf"/>
</dbReference>
<evidence type="ECO:0000256" key="4">
    <source>
        <dbReference type="ARBA" id="ARBA00022827"/>
    </source>
</evidence>
<dbReference type="PROSITE" id="PS00073">
    <property type="entry name" value="ACYL_COA_DH_2"/>
    <property type="match status" value="1"/>
</dbReference>
<dbReference type="GO" id="GO:0003995">
    <property type="term" value="F:acyl-CoA dehydrogenase activity"/>
    <property type="evidence" value="ECO:0007669"/>
    <property type="project" value="InterPro"/>
</dbReference>
<dbReference type="PROSITE" id="PS00072">
    <property type="entry name" value="ACYL_COA_DH_1"/>
    <property type="match status" value="1"/>
</dbReference>
<comment type="similarity">
    <text evidence="2 7">Belongs to the acyl-CoA dehydrogenase family.</text>
</comment>
<dbReference type="InterPro" id="IPR006089">
    <property type="entry name" value="Acyl-CoA_DH_CS"/>
</dbReference>
<dbReference type="Gene3D" id="1.20.140.10">
    <property type="entry name" value="Butyryl-CoA Dehydrogenase, subunit A, domain 3"/>
    <property type="match status" value="1"/>
</dbReference>
<dbReference type="InterPro" id="IPR009075">
    <property type="entry name" value="AcylCo_DH/oxidase_C"/>
</dbReference>
<evidence type="ECO:0000256" key="2">
    <source>
        <dbReference type="ARBA" id="ARBA00009347"/>
    </source>
</evidence>
<dbReference type="Proteomes" id="UP000662873">
    <property type="component" value="Chromosome"/>
</dbReference>
<dbReference type="EMBL" id="AP021858">
    <property type="protein sequence ID" value="BBO24050.1"/>
    <property type="molecule type" value="Genomic_DNA"/>
</dbReference>
<dbReference type="SUPFAM" id="SSF56645">
    <property type="entry name" value="Acyl-CoA dehydrogenase NM domain-like"/>
    <property type="match status" value="1"/>
</dbReference>
<name>A0A809R978_9BACT</name>
<dbReference type="KEGG" id="npy:NPRO_16450"/>
<organism evidence="11 12">
    <name type="scientific">Candidatus Nitrosymbiomonas proteolyticus</name>
    <dbReference type="NCBI Taxonomy" id="2608984"/>
    <lineage>
        <taxon>Bacteria</taxon>
        <taxon>Bacillati</taxon>
        <taxon>Armatimonadota</taxon>
        <taxon>Armatimonadota incertae sedis</taxon>
        <taxon>Candidatus Nitrosymbiomonas</taxon>
    </lineage>
</organism>
<dbReference type="InterPro" id="IPR006091">
    <property type="entry name" value="Acyl-CoA_Oxase/DH_mid-dom"/>
</dbReference>
<dbReference type="Gene3D" id="2.40.110.10">
    <property type="entry name" value="Butyryl-CoA Dehydrogenase, subunit A, domain 2"/>
    <property type="match status" value="1"/>
</dbReference>
<dbReference type="Pfam" id="PF02771">
    <property type="entry name" value="Acyl-CoA_dh_N"/>
    <property type="match status" value="1"/>
</dbReference>
<sequence>MPVFLYGVFEIMLGERSQQLESGGSFFYEEPSQVFSVEDFSSDESMMVATAEQFSRKEVLPLVERIEKQEDGLMPDLIRKAGQLGLLGIDAAEEYGGLGLGKNLAARIIEMLSLNASFSVTAGVTSGIGQLGLSLYGTEPQKHKYLPKVLSGEWVAAYCLSEPNSGTDALAASSQAKRQGGHWLLNGSKMWVSNAKWANLFLVVARIEGEGLAAFLVERDYAGVRIEREEHKMGLKGSSTARVTLENVEVPLSNLLHEPGKGHYVALNALNLGRFKLSSMSLGPARDAFENSLRYSQERRQFGQPICNFGLIRKKIAESAIRYFLAESMIYRTGHLIDLAFEKWGGTVEGNQRAAAEFALECSSCKVFASEAQGFIVDEALQVFGGYGFTEEFPVARHYRDARISRIYEGTNEINRVSIASRLLKSASSCKGRSPQSFAHDLALKLLASPQEDQIYLGALADLAILHFAEQSARLRAHRVGGCAQMLYTSSLGWLQAKAVEAFRCARPDSLECPKVDLPQHDEIAQAALERGTLLSAVP</sequence>
<dbReference type="GO" id="GO:0050660">
    <property type="term" value="F:flavin adenine dinucleotide binding"/>
    <property type="evidence" value="ECO:0007669"/>
    <property type="project" value="InterPro"/>
</dbReference>
<proteinExistence type="inferred from homology"/>